<dbReference type="NCBIfam" id="TIGR00350">
    <property type="entry name" value="lytR_cpsA_psr"/>
    <property type="match status" value="1"/>
</dbReference>
<keyword evidence="5" id="KW-1185">Reference proteome</keyword>
<evidence type="ECO:0000256" key="1">
    <source>
        <dbReference type="ARBA" id="ARBA00006068"/>
    </source>
</evidence>
<dbReference type="Proteomes" id="UP000603865">
    <property type="component" value="Unassembled WGS sequence"/>
</dbReference>
<dbReference type="InterPro" id="IPR004474">
    <property type="entry name" value="LytR_CpsA_psr"/>
</dbReference>
<reference evidence="4" key="2">
    <citation type="submission" date="2020-09" db="EMBL/GenBank/DDBJ databases">
        <authorList>
            <person name="Sun Q."/>
            <person name="Ohkuma M."/>
        </authorList>
    </citation>
    <scope>NUCLEOTIDE SEQUENCE</scope>
    <source>
        <strain evidence="4">JCM 31311</strain>
    </source>
</reference>
<feature type="domain" description="LytR/CpsA/Psr regulator C-terminal" evidence="3">
    <location>
        <begin position="294"/>
        <end position="375"/>
    </location>
</feature>
<evidence type="ECO:0000259" key="3">
    <source>
        <dbReference type="Pfam" id="PF13399"/>
    </source>
</evidence>
<comment type="caution">
    <text evidence="4">The sequence shown here is derived from an EMBL/GenBank/DDBJ whole genome shotgun (WGS) entry which is preliminary data.</text>
</comment>
<dbReference type="RefSeq" id="WP_229776437.1">
    <property type="nucleotide sequence ID" value="NZ_BMQL01000042.1"/>
</dbReference>
<comment type="similarity">
    <text evidence="1">Belongs to the LytR/CpsA/Psr (LCP) family.</text>
</comment>
<dbReference type="AlphaFoldDB" id="A0A918FED6"/>
<protein>
    <submittedName>
        <fullName evidence="4">Membrane protein</fullName>
    </submittedName>
</protein>
<evidence type="ECO:0000259" key="2">
    <source>
        <dbReference type="Pfam" id="PF03816"/>
    </source>
</evidence>
<organism evidence="4 5">
    <name type="scientific">Deinococcus ruber</name>
    <dbReference type="NCBI Taxonomy" id="1848197"/>
    <lineage>
        <taxon>Bacteria</taxon>
        <taxon>Thermotogati</taxon>
        <taxon>Deinococcota</taxon>
        <taxon>Deinococci</taxon>
        <taxon>Deinococcales</taxon>
        <taxon>Deinococcaceae</taxon>
        <taxon>Deinococcus</taxon>
    </lineage>
</organism>
<dbReference type="Pfam" id="PF13399">
    <property type="entry name" value="LytR_C"/>
    <property type="match status" value="1"/>
</dbReference>
<accession>A0A918FED6</accession>
<proteinExistence type="inferred from homology"/>
<dbReference type="Pfam" id="PF03816">
    <property type="entry name" value="LytR_cpsA_psr"/>
    <property type="match status" value="1"/>
</dbReference>
<dbReference type="EMBL" id="BMQL01000042">
    <property type="protein sequence ID" value="GGR28031.1"/>
    <property type="molecule type" value="Genomic_DNA"/>
</dbReference>
<name>A0A918FED6_9DEIO</name>
<sequence length="377" mass="40018">MRLALLLSVLLAGVLALISPALPALTRYGAWPRTPAHPLNLLLAGVTPNYPPSAVWPYPASPEDYSGLTDTIVLAQLRADGSVGLLSIPRDTWTTLPGWGASKINASNRHGGPQMLVSAVQQLTGLHIDSYALLSLNALRDLTQAAGGVTLTVPEDMKYDDTAGHLHIDLKAGRQHLSGTQVEGFLRFRHDALGDIGRVTRQQLFLGALSAQLRSPLNVWRLPSVVAALDRNAKSDLNRQDFAGILGVALRGPKVSTVTLPGDFGPGGTWTPDRAGIRRLVQAQFIDQSDPHNVSIALVNMDAPQGSAARLKARLDAAGYQNVQVVSEDRHSYPQTTISGQATAARKLQSELGYGRLDAAAGAGDAALTVRLGADVK</sequence>
<dbReference type="PANTHER" id="PTHR33392">
    <property type="entry name" value="POLYISOPRENYL-TEICHOIC ACID--PEPTIDOGLYCAN TEICHOIC ACID TRANSFERASE TAGU"/>
    <property type="match status" value="1"/>
</dbReference>
<dbReference type="InterPro" id="IPR027381">
    <property type="entry name" value="LytR/CpsA/Psr_C"/>
</dbReference>
<reference evidence="4" key="1">
    <citation type="journal article" date="2014" name="Int. J. Syst. Evol. Microbiol.">
        <title>Complete genome sequence of Corynebacterium casei LMG S-19264T (=DSM 44701T), isolated from a smear-ripened cheese.</title>
        <authorList>
            <consortium name="US DOE Joint Genome Institute (JGI-PGF)"/>
            <person name="Walter F."/>
            <person name="Albersmeier A."/>
            <person name="Kalinowski J."/>
            <person name="Ruckert C."/>
        </authorList>
    </citation>
    <scope>NUCLEOTIDE SEQUENCE</scope>
    <source>
        <strain evidence="4">JCM 31311</strain>
    </source>
</reference>
<dbReference type="PANTHER" id="PTHR33392:SF6">
    <property type="entry name" value="POLYISOPRENYL-TEICHOIC ACID--PEPTIDOGLYCAN TEICHOIC ACID TRANSFERASE TAGU"/>
    <property type="match status" value="1"/>
</dbReference>
<dbReference type="InterPro" id="IPR050922">
    <property type="entry name" value="LytR/CpsA/Psr_CW_biosynth"/>
</dbReference>
<dbReference type="Gene3D" id="3.40.630.190">
    <property type="entry name" value="LCP protein"/>
    <property type="match status" value="1"/>
</dbReference>
<evidence type="ECO:0000313" key="5">
    <source>
        <dbReference type="Proteomes" id="UP000603865"/>
    </source>
</evidence>
<gene>
    <name evidence="4" type="ORF">GCM10008957_44140</name>
</gene>
<evidence type="ECO:0000313" key="4">
    <source>
        <dbReference type="EMBL" id="GGR28031.1"/>
    </source>
</evidence>
<feature type="domain" description="Cell envelope-related transcriptional attenuator" evidence="2">
    <location>
        <begin position="69"/>
        <end position="213"/>
    </location>
</feature>